<dbReference type="PROSITE" id="PS51419">
    <property type="entry name" value="RAB"/>
    <property type="match status" value="1"/>
</dbReference>
<dbReference type="GO" id="GO:0007264">
    <property type="term" value="P:small GTPase-mediated signal transduction"/>
    <property type="evidence" value="ECO:0007669"/>
    <property type="project" value="InterPro"/>
</dbReference>
<dbReference type="Gene3D" id="3.40.50.300">
    <property type="entry name" value="P-loop containing nucleotide triphosphate hydrolases"/>
    <property type="match status" value="1"/>
</dbReference>
<dbReference type="PROSITE" id="PS51420">
    <property type="entry name" value="RHO"/>
    <property type="match status" value="1"/>
</dbReference>
<dbReference type="EMBL" id="SUNJ01009176">
    <property type="protein sequence ID" value="TPP60621.1"/>
    <property type="molecule type" value="Genomic_DNA"/>
</dbReference>
<dbReference type="SUPFAM" id="SSF52540">
    <property type="entry name" value="P-loop containing nucleoside triphosphate hydrolases"/>
    <property type="match status" value="1"/>
</dbReference>
<dbReference type="Proteomes" id="UP000316759">
    <property type="component" value="Unassembled WGS sequence"/>
</dbReference>
<accession>A0A504YJR7</accession>
<dbReference type="PRINTS" id="PR00449">
    <property type="entry name" value="RASTRNSFRMNG"/>
</dbReference>
<dbReference type="SMART" id="SM00175">
    <property type="entry name" value="RAB"/>
    <property type="match status" value="1"/>
</dbReference>
<evidence type="ECO:0000256" key="2">
    <source>
        <dbReference type="ARBA" id="ARBA00023134"/>
    </source>
</evidence>
<protein>
    <submittedName>
        <fullName evidence="3">Uncharacterized protein</fullName>
    </submittedName>
</protein>
<dbReference type="SMART" id="SM00174">
    <property type="entry name" value="RHO"/>
    <property type="match status" value="1"/>
</dbReference>
<evidence type="ECO:0000313" key="4">
    <source>
        <dbReference type="Proteomes" id="UP000316759"/>
    </source>
</evidence>
<keyword evidence="2" id="KW-0342">GTP-binding</keyword>
<dbReference type="InterPro" id="IPR001806">
    <property type="entry name" value="Small_GTPase"/>
</dbReference>
<dbReference type="STRING" id="46835.A0A504YJR7"/>
<organism evidence="3 4">
    <name type="scientific">Fasciola gigantica</name>
    <name type="common">Giant liver fluke</name>
    <dbReference type="NCBI Taxonomy" id="46835"/>
    <lineage>
        <taxon>Eukaryota</taxon>
        <taxon>Metazoa</taxon>
        <taxon>Spiralia</taxon>
        <taxon>Lophotrochozoa</taxon>
        <taxon>Platyhelminthes</taxon>
        <taxon>Trematoda</taxon>
        <taxon>Digenea</taxon>
        <taxon>Plagiorchiida</taxon>
        <taxon>Echinostomata</taxon>
        <taxon>Echinostomatoidea</taxon>
        <taxon>Fasciolidae</taxon>
        <taxon>Fasciola</taxon>
    </lineage>
</organism>
<keyword evidence="1" id="KW-0547">Nucleotide-binding</keyword>
<dbReference type="Pfam" id="PF00071">
    <property type="entry name" value="Ras"/>
    <property type="match status" value="1"/>
</dbReference>
<evidence type="ECO:0000313" key="3">
    <source>
        <dbReference type="EMBL" id="TPP60621.1"/>
    </source>
</evidence>
<name>A0A504YJR7_FASGI</name>
<proteinExistence type="predicted"/>
<comment type="caution">
    <text evidence="3">The sequence shown here is derived from an EMBL/GenBank/DDBJ whole genome shotgun (WGS) entry which is preliminary data.</text>
</comment>
<dbReference type="InterPro" id="IPR005225">
    <property type="entry name" value="Small_GTP-bd"/>
</dbReference>
<dbReference type="SMART" id="SM00173">
    <property type="entry name" value="RAS"/>
    <property type="match status" value="1"/>
</dbReference>
<reference evidence="3 4" key="1">
    <citation type="submission" date="2019-04" db="EMBL/GenBank/DDBJ databases">
        <title>Annotation for the trematode Fasciola gigantica.</title>
        <authorList>
            <person name="Choi Y.-J."/>
        </authorList>
    </citation>
    <scope>NUCLEOTIDE SEQUENCE [LARGE SCALE GENOMIC DNA]</scope>
    <source>
        <strain evidence="3">Uganda_cow_1</strain>
    </source>
</reference>
<dbReference type="PANTHER" id="PTHR24072">
    <property type="entry name" value="RHO FAMILY GTPASE"/>
    <property type="match status" value="1"/>
</dbReference>
<dbReference type="NCBIfam" id="TIGR00231">
    <property type="entry name" value="small_GTP"/>
    <property type="match status" value="1"/>
</dbReference>
<dbReference type="GO" id="GO:0003924">
    <property type="term" value="F:GTPase activity"/>
    <property type="evidence" value="ECO:0007669"/>
    <property type="project" value="InterPro"/>
</dbReference>
<dbReference type="InterPro" id="IPR027417">
    <property type="entry name" value="P-loop_NTPase"/>
</dbReference>
<dbReference type="GO" id="GO:0005525">
    <property type="term" value="F:GTP binding"/>
    <property type="evidence" value="ECO:0007669"/>
    <property type="project" value="UniProtKB-KW"/>
</dbReference>
<dbReference type="OrthoDB" id="6224862at2759"/>
<keyword evidence="4" id="KW-1185">Reference proteome</keyword>
<sequence>MSGKLTVSVCAVGDEKVGKSQLLLRFAQQPFGSYPRFDNYERDFSVYGQQVKIRALDTASQDSYVKLRQLLYASTDVFLLCCPCDDAGALANLEKRWFEELKKANHSKTPLILVLTKCDRRKDDGLDRAVLLNVDKVAHAASKMKVADFFECSAKTGDNVEAIFKRAAELVIRRRNYDGRTCLIL</sequence>
<gene>
    <name evidence="3" type="ORF">FGIG_01762</name>
</gene>
<dbReference type="InterPro" id="IPR003578">
    <property type="entry name" value="Small_GTPase_Rho"/>
</dbReference>
<dbReference type="AlphaFoldDB" id="A0A504YJR7"/>
<evidence type="ECO:0000256" key="1">
    <source>
        <dbReference type="ARBA" id="ARBA00022741"/>
    </source>
</evidence>